<keyword evidence="3" id="KW-1185">Reference proteome</keyword>
<evidence type="ECO:0000313" key="2">
    <source>
        <dbReference type="EMBL" id="RNA08769.1"/>
    </source>
</evidence>
<keyword evidence="1" id="KW-1133">Transmembrane helix</keyword>
<organism evidence="2 3">
    <name type="scientific">Brachionus plicatilis</name>
    <name type="common">Marine rotifer</name>
    <name type="synonym">Brachionus muelleri</name>
    <dbReference type="NCBI Taxonomy" id="10195"/>
    <lineage>
        <taxon>Eukaryota</taxon>
        <taxon>Metazoa</taxon>
        <taxon>Spiralia</taxon>
        <taxon>Gnathifera</taxon>
        <taxon>Rotifera</taxon>
        <taxon>Eurotatoria</taxon>
        <taxon>Monogononta</taxon>
        <taxon>Pseudotrocha</taxon>
        <taxon>Ploima</taxon>
        <taxon>Brachionidae</taxon>
        <taxon>Brachionus</taxon>
    </lineage>
</organism>
<dbReference type="AlphaFoldDB" id="A0A3M7QC00"/>
<accession>A0A3M7QC00</accession>
<dbReference type="EMBL" id="REGN01006640">
    <property type="protein sequence ID" value="RNA08769.1"/>
    <property type="molecule type" value="Genomic_DNA"/>
</dbReference>
<name>A0A3M7QC00_BRAPC</name>
<evidence type="ECO:0000256" key="1">
    <source>
        <dbReference type="SAM" id="Phobius"/>
    </source>
</evidence>
<keyword evidence="1" id="KW-0472">Membrane</keyword>
<sequence length="164" mass="18868">MTYSDKEQQFLIIYMGILLIHEIAHLVLRWNGILNSPSEAGDFLEIKLFSGIVRLLVQPNTEWTKESECIGIGVERCFSTEGLKIYILAYRDYLKKIYLGTLAEDCYEAPKFLEKKIDKDTLALKQMDEQIENSSDWRKDIEEIIGPFMLLEDIGSAQSLLIIA</sequence>
<reference evidence="2 3" key="1">
    <citation type="journal article" date="2018" name="Sci. Rep.">
        <title>Genomic signatures of local adaptation to the degree of environmental predictability in rotifers.</title>
        <authorList>
            <person name="Franch-Gras L."/>
            <person name="Hahn C."/>
            <person name="Garcia-Roger E.M."/>
            <person name="Carmona M.J."/>
            <person name="Serra M."/>
            <person name="Gomez A."/>
        </authorList>
    </citation>
    <scope>NUCLEOTIDE SEQUENCE [LARGE SCALE GENOMIC DNA]</scope>
    <source>
        <strain evidence="2">HYR1</strain>
    </source>
</reference>
<proteinExistence type="predicted"/>
<feature type="transmembrane region" description="Helical" evidence="1">
    <location>
        <begin position="12"/>
        <end position="30"/>
    </location>
</feature>
<keyword evidence="1" id="KW-0812">Transmembrane</keyword>
<evidence type="ECO:0000313" key="3">
    <source>
        <dbReference type="Proteomes" id="UP000276133"/>
    </source>
</evidence>
<protein>
    <submittedName>
        <fullName evidence="2">Uncharacterized protein</fullName>
    </submittedName>
</protein>
<comment type="caution">
    <text evidence="2">The sequence shown here is derived from an EMBL/GenBank/DDBJ whole genome shotgun (WGS) entry which is preliminary data.</text>
</comment>
<dbReference type="Proteomes" id="UP000276133">
    <property type="component" value="Unassembled WGS sequence"/>
</dbReference>
<gene>
    <name evidence="2" type="ORF">BpHYR1_039923</name>
</gene>